<name>A0A0M2RA57_9PROT</name>
<comment type="caution">
    <text evidence="2">The sequence shown here is derived from an EMBL/GenBank/DDBJ whole genome shotgun (WGS) entry which is preliminary data.</text>
</comment>
<dbReference type="InterPro" id="IPR004360">
    <property type="entry name" value="Glyas_Fos-R_dOase_dom"/>
</dbReference>
<dbReference type="Gene3D" id="3.10.180.10">
    <property type="entry name" value="2,3-Dihydroxybiphenyl 1,2-Dioxygenase, domain 1"/>
    <property type="match status" value="1"/>
</dbReference>
<dbReference type="PANTHER" id="PTHR21366:SF22">
    <property type="entry name" value="VOC DOMAIN-CONTAINING PROTEIN"/>
    <property type="match status" value="1"/>
</dbReference>
<dbReference type="InterPro" id="IPR037523">
    <property type="entry name" value="VOC_core"/>
</dbReference>
<dbReference type="STRING" id="1549748.WH95_01020"/>
<dbReference type="Proteomes" id="UP000034491">
    <property type="component" value="Unassembled WGS sequence"/>
</dbReference>
<dbReference type="InterPro" id="IPR050383">
    <property type="entry name" value="GlyoxalaseI/FosfomycinResist"/>
</dbReference>
<feature type="domain" description="VOC" evidence="1">
    <location>
        <begin position="2"/>
        <end position="124"/>
    </location>
</feature>
<evidence type="ECO:0000259" key="1">
    <source>
        <dbReference type="PROSITE" id="PS51819"/>
    </source>
</evidence>
<keyword evidence="3" id="KW-1185">Reference proteome</keyword>
<dbReference type="EMBL" id="LANI01000001">
    <property type="protein sequence ID" value="KKJ78697.1"/>
    <property type="molecule type" value="Genomic_DNA"/>
</dbReference>
<dbReference type="PANTHER" id="PTHR21366">
    <property type="entry name" value="GLYOXALASE FAMILY PROTEIN"/>
    <property type="match status" value="1"/>
</dbReference>
<dbReference type="SUPFAM" id="SSF54593">
    <property type="entry name" value="Glyoxalase/Bleomycin resistance protein/Dihydroxybiphenyl dioxygenase"/>
    <property type="match status" value="1"/>
</dbReference>
<protein>
    <submittedName>
        <fullName evidence="2">Glyoxalase</fullName>
    </submittedName>
</protein>
<proteinExistence type="predicted"/>
<evidence type="ECO:0000313" key="2">
    <source>
        <dbReference type="EMBL" id="KKJ78697.1"/>
    </source>
</evidence>
<dbReference type="Pfam" id="PF00903">
    <property type="entry name" value="Glyoxalase"/>
    <property type="match status" value="1"/>
</dbReference>
<dbReference type="PATRIC" id="fig|1549748.8.peg.219"/>
<organism evidence="2 3">
    <name type="scientific">Kiloniella litopenaei</name>
    <dbReference type="NCBI Taxonomy" id="1549748"/>
    <lineage>
        <taxon>Bacteria</taxon>
        <taxon>Pseudomonadati</taxon>
        <taxon>Pseudomonadota</taxon>
        <taxon>Alphaproteobacteria</taxon>
        <taxon>Rhodospirillales</taxon>
        <taxon>Kiloniellaceae</taxon>
        <taxon>Kiloniella</taxon>
    </lineage>
</organism>
<dbReference type="InterPro" id="IPR029068">
    <property type="entry name" value="Glyas_Bleomycin-R_OHBP_Dase"/>
</dbReference>
<sequence>MQLAYTILYVQDVAATLQFYQKAFGFKQKMLHESGDYGELDTGQTTLSFSSLSLMKELGKNPSSPQKEHPCFEIAFTTDNVSEAFDRALQAGAVPVQEPAEMPWGQTTAYVSDLNGFLVEICTPIIIQ</sequence>
<dbReference type="CDD" id="cd07264">
    <property type="entry name" value="VOC_like"/>
    <property type="match status" value="1"/>
</dbReference>
<dbReference type="PROSITE" id="PS51819">
    <property type="entry name" value="VOC"/>
    <property type="match status" value="1"/>
</dbReference>
<reference evidence="2 3" key="1">
    <citation type="submission" date="2015-03" db="EMBL/GenBank/DDBJ databases">
        <title>Genome sequence of Kiloniella sp. P1-1, isolated from the gut microflora of Pacific white shrimp, Penaeus vannamei.</title>
        <authorList>
            <person name="Shao Z."/>
            <person name="Wang L."/>
            <person name="Li X."/>
        </authorList>
    </citation>
    <scope>NUCLEOTIDE SEQUENCE [LARGE SCALE GENOMIC DNA]</scope>
    <source>
        <strain evidence="2 3">P1-1</strain>
    </source>
</reference>
<evidence type="ECO:0000313" key="3">
    <source>
        <dbReference type="Proteomes" id="UP000034491"/>
    </source>
</evidence>
<accession>A0A0M2RA57</accession>
<dbReference type="RefSeq" id="WP_046501782.1">
    <property type="nucleotide sequence ID" value="NZ_CBDDLU010000011.1"/>
</dbReference>
<dbReference type="OrthoDB" id="9798430at2"/>
<dbReference type="AlphaFoldDB" id="A0A0M2RA57"/>
<gene>
    <name evidence="2" type="ORF">WH95_01020</name>
</gene>